<dbReference type="GO" id="GO:0005886">
    <property type="term" value="C:plasma membrane"/>
    <property type="evidence" value="ECO:0007669"/>
    <property type="project" value="UniProtKB-SubCell"/>
</dbReference>
<evidence type="ECO:0000256" key="4">
    <source>
        <dbReference type="ARBA" id="ARBA00014689"/>
    </source>
</evidence>
<evidence type="ECO:0000256" key="7">
    <source>
        <dbReference type="ARBA" id="ARBA00022692"/>
    </source>
</evidence>
<feature type="transmembrane region" description="Helical" evidence="17">
    <location>
        <begin position="45"/>
        <end position="64"/>
    </location>
</feature>
<dbReference type="RefSeq" id="WP_158356719.1">
    <property type="nucleotide sequence ID" value="NZ_CP034873.1"/>
</dbReference>
<dbReference type="EMBL" id="CP034873">
    <property type="protein sequence ID" value="QCI21749.1"/>
    <property type="molecule type" value="Genomic_DNA"/>
</dbReference>
<dbReference type="InterPro" id="IPR005171">
    <property type="entry name" value="Cyt_c_oxidase_su4_prok"/>
</dbReference>
<dbReference type="GO" id="GO:0015990">
    <property type="term" value="P:electron transport coupled proton transport"/>
    <property type="evidence" value="ECO:0007669"/>
    <property type="project" value="InterPro"/>
</dbReference>
<gene>
    <name evidence="18" type="primary">cyoD</name>
    <name evidence="18" type="ORF">D9V69_02335</name>
</gene>
<dbReference type="InterPro" id="IPR014210">
    <property type="entry name" value="Cyt_o_ubiqinol_oxidase_su4"/>
</dbReference>
<evidence type="ECO:0000256" key="2">
    <source>
        <dbReference type="ARBA" id="ARBA00008079"/>
    </source>
</evidence>
<keyword evidence="6" id="KW-1003">Cell membrane</keyword>
<keyword evidence="11 17" id="KW-0472">Membrane</keyword>
<evidence type="ECO:0000256" key="10">
    <source>
        <dbReference type="ARBA" id="ARBA00023002"/>
    </source>
</evidence>
<comment type="function">
    <text evidence="12">Cytochrome bo(3) ubiquinol terminal oxidase is the component of the aerobic respiratory chain of E.coli that predominates when cells are grown at high aeration. Has proton pump activity across the membrane in addition to electron transfer, pumping 2 protons/electron.</text>
</comment>
<dbReference type="PANTHER" id="PTHR36835">
    <property type="entry name" value="CYTOCHROME BO(3) UBIQUINOL OXIDASE SUBUNIT 4"/>
    <property type="match status" value="1"/>
</dbReference>
<dbReference type="OrthoDB" id="2375888at2"/>
<comment type="subunit">
    <text evidence="3">Heterooctamer of two A chains, two B chains, two C chains and two D chains.</text>
</comment>
<dbReference type="GO" id="GO:0015078">
    <property type="term" value="F:proton transmembrane transporter activity"/>
    <property type="evidence" value="ECO:0007669"/>
    <property type="project" value="TreeGrafter"/>
</dbReference>
<dbReference type="NCBIfam" id="TIGR02847">
    <property type="entry name" value="CyoD"/>
    <property type="match status" value="1"/>
</dbReference>
<evidence type="ECO:0000256" key="11">
    <source>
        <dbReference type="ARBA" id="ARBA00023136"/>
    </source>
</evidence>
<keyword evidence="10" id="KW-0560">Oxidoreductase</keyword>
<evidence type="ECO:0000256" key="13">
    <source>
        <dbReference type="ARBA" id="ARBA00030071"/>
    </source>
</evidence>
<evidence type="ECO:0000256" key="16">
    <source>
        <dbReference type="ARBA" id="ARBA00032185"/>
    </source>
</evidence>
<dbReference type="Pfam" id="PF03626">
    <property type="entry name" value="COX4_pro"/>
    <property type="match status" value="1"/>
</dbReference>
<dbReference type="InterPro" id="IPR050968">
    <property type="entry name" value="Cytochrome_c_oxidase_bac_sub4"/>
</dbReference>
<sequence>MYSLIKLHMNKEIKSYLFGFLFSIILTCLSFLVVIEKIFSHEMNYFIVLFLAVIQIIIHFLYFLHLNFSAEGKWKVVTLLFIMIIIFIVFFGSIWIMSNLNHHL</sequence>
<dbReference type="PANTHER" id="PTHR36835:SF1">
    <property type="entry name" value="CYTOCHROME BO(3) UBIQUINOL OXIDASE SUBUNIT 4"/>
    <property type="match status" value="1"/>
</dbReference>
<evidence type="ECO:0000313" key="19">
    <source>
        <dbReference type="Proteomes" id="UP000298773"/>
    </source>
</evidence>
<dbReference type="AlphaFoldDB" id="A0A4D6XZU8"/>
<dbReference type="GO" id="GO:0009486">
    <property type="term" value="F:cytochrome bo3 ubiquinol oxidase activity"/>
    <property type="evidence" value="ECO:0007669"/>
    <property type="project" value="InterPro"/>
</dbReference>
<dbReference type="GO" id="GO:0019646">
    <property type="term" value="P:aerobic electron transport chain"/>
    <property type="evidence" value="ECO:0007669"/>
    <property type="project" value="TreeGrafter"/>
</dbReference>
<keyword evidence="7 17" id="KW-0812">Transmembrane</keyword>
<dbReference type="Proteomes" id="UP000298773">
    <property type="component" value="Chromosome"/>
</dbReference>
<proteinExistence type="inferred from homology"/>
<protein>
    <recommendedName>
        <fullName evidence="4">Cytochrome bo(3) ubiquinol oxidase subunit 4</fullName>
    </recommendedName>
    <alternativeName>
        <fullName evidence="16">Cytochrome o ubiquinol oxidase subunit 4</fullName>
    </alternativeName>
    <alternativeName>
        <fullName evidence="13">Oxidase bo(3) subunit 4</fullName>
    </alternativeName>
    <alternativeName>
        <fullName evidence="14">Ubiquinol oxidase polypeptide IV</fullName>
    </alternativeName>
    <alternativeName>
        <fullName evidence="15">Ubiquinol oxidase subunit 4</fullName>
    </alternativeName>
</protein>
<evidence type="ECO:0000256" key="15">
    <source>
        <dbReference type="ARBA" id="ARBA00031887"/>
    </source>
</evidence>
<evidence type="ECO:0000256" key="6">
    <source>
        <dbReference type="ARBA" id="ARBA00022475"/>
    </source>
</evidence>
<organism evidence="18 19">
    <name type="scientific">Buchnera aphidicola</name>
    <name type="common">Hyadaphis tataricae</name>
    <dbReference type="NCBI Taxonomy" id="1241859"/>
    <lineage>
        <taxon>Bacteria</taxon>
        <taxon>Pseudomonadati</taxon>
        <taxon>Pseudomonadota</taxon>
        <taxon>Gammaproteobacteria</taxon>
        <taxon>Enterobacterales</taxon>
        <taxon>Erwiniaceae</taxon>
        <taxon>Buchnera</taxon>
    </lineage>
</organism>
<evidence type="ECO:0000256" key="3">
    <source>
        <dbReference type="ARBA" id="ARBA00011700"/>
    </source>
</evidence>
<keyword evidence="8" id="KW-0249">Electron transport</keyword>
<evidence type="ECO:0000313" key="18">
    <source>
        <dbReference type="EMBL" id="QCI21749.1"/>
    </source>
</evidence>
<evidence type="ECO:0000256" key="14">
    <source>
        <dbReference type="ARBA" id="ARBA00030211"/>
    </source>
</evidence>
<evidence type="ECO:0000256" key="1">
    <source>
        <dbReference type="ARBA" id="ARBA00004651"/>
    </source>
</evidence>
<accession>A0A4D6XZU8</accession>
<feature type="transmembrane region" description="Helical" evidence="17">
    <location>
        <begin position="76"/>
        <end position="97"/>
    </location>
</feature>
<comment type="similarity">
    <text evidence="2">Belongs to the cytochrome c oxidase bacterial subunit 4 family.</text>
</comment>
<evidence type="ECO:0000256" key="5">
    <source>
        <dbReference type="ARBA" id="ARBA00022448"/>
    </source>
</evidence>
<evidence type="ECO:0000256" key="12">
    <source>
        <dbReference type="ARBA" id="ARBA00025694"/>
    </source>
</evidence>
<reference evidence="18 19" key="1">
    <citation type="submission" date="2018-12" db="EMBL/GenBank/DDBJ databases">
        <authorList>
            <person name="Chong R.A."/>
        </authorList>
    </citation>
    <scope>NUCLEOTIDE SEQUENCE [LARGE SCALE GENOMIC DNA]</scope>
    <source>
        <strain evidence="18 19">Hta</strain>
    </source>
</reference>
<feature type="transmembrane region" description="Helical" evidence="17">
    <location>
        <begin position="16"/>
        <end position="39"/>
    </location>
</feature>
<keyword evidence="5" id="KW-0813">Transport</keyword>
<evidence type="ECO:0000256" key="8">
    <source>
        <dbReference type="ARBA" id="ARBA00022982"/>
    </source>
</evidence>
<keyword evidence="9 17" id="KW-1133">Transmembrane helix</keyword>
<evidence type="ECO:0000256" key="17">
    <source>
        <dbReference type="SAM" id="Phobius"/>
    </source>
</evidence>
<evidence type="ECO:0000256" key="9">
    <source>
        <dbReference type="ARBA" id="ARBA00022989"/>
    </source>
</evidence>
<dbReference type="GO" id="GO:0009319">
    <property type="term" value="C:cytochrome o ubiquinol oxidase complex"/>
    <property type="evidence" value="ECO:0007669"/>
    <property type="project" value="TreeGrafter"/>
</dbReference>
<comment type="subcellular location">
    <subcellularLocation>
        <location evidence="1">Cell membrane</location>
        <topology evidence="1">Multi-pass membrane protein</topology>
    </subcellularLocation>
</comment>
<reference evidence="18 19" key="2">
    <citation type="submission" date="2019-05" db="EMBL/GenBank/DDBJ databases">
        <title>Genome evolution of the obligate endosymbiont Buchnera aphidicola.</title>
        <authorList>
            <person name="Moran N.A."/>
        </authorList>
    </citation>
    <scope>NUCLEOTIDE SEQUENCE [LARGE SCALE GENOMIC DNA]</scope>
    <source>
        <strain evidence="18 19">Hta</strain>
    </source>
</reference>
<name>A0A4D6XZU8_9GAMM</name>